<keyword evidence="1" id="KW-0812">Transmembrane</keyword>
<feature type="transmembrane region" description="Helical" evidence="1">
    <location>
        <begin position="35"/>
        <end position="53"/>
    </location>
</feature>
<reference evidence="2 3" key="1">
    <citation type="submission" date="2020-07" db="EMBL/GenBank/DDBJ databases">
        <title>Genomic Encyclopedia of Type Strains, Phase III (KMG-III): the genomes of soil and plant-associated and newly described type strains.</title>
        <authorList>
            <person name="Whitman W."/>
        </authorList>
    </citation>
    <scope>NUCLEOTIDE SEQUENCE [LARGE SCALE GENOMIC DNA]</scope>
    <source>
        <strain evidence="2 3">CECT 8576</strain>
    </source>
</reference>
<accession>A0A852ZCK1</accession>
<feature type="transmembrane region" description="Helical" evidence="1">
    <location>
        <begin position="117"/>
        <end position="137"/>
    </location>
</feature>
<dbReference type="EMBL" id="JACBYW010000007">
    <property type="protein sequence ID" value="NYH80417.1"/>
    <property type="molecule type" value="Genomic_DNA"/>
</dbReference>
<feature type="transmembrane region" description="Helical" evidence="1">
    <location>
        <begin position="265"/>
        <end position="287"/>
    </location>
</feature>
<protein>
    <submittedName>
        <fullName evidence="2">ZIP family zinc transporter</fullName>
    </submittedName>
</protein>
<feature type="transmembrane region" description="Helical" evidence="1">
    <location>
        <begin position="90"/>
        <end position="111"/>
    </location>
</feature>
<gene>
    <name evidence="2" type="ORF">FHR84_003774</name>
</gene>
<keyword evidence="3" id="KW-1185">Reference proteome</keyword>
<feature type="transmembrane region" description="Helical" evidence="1">
    <location>
        <begin position="149"/>
        <end position="168"/>
    </location>
</feature>
<name>A0A852ZCK1_9ACTN</name>
<organism evidence="2 3">
    <name type="scientific">Actinopolyspora biskrensis</name>
    <dbReference type="NCBI Taxonomy" id="1470178"/>
    <lineage>
        <taxon>Bacteria</taxon>
        <taxon>Bacillati</taxon>
        <taxon>Actinomycetota</taxon>
        <taxon>Actinomycetes</taxon>
        <taxon>Actinopolysporales</taxon>
        <taxon>Actinopolysporaceae</taxon>
        <taxon>Actinopolyspora</taxon>
    </lineage>
</organism>
<feature type="transmembrane region" description="Helical" evidence="1">
    <location>
        <begin position="59"/>
        <end position="78"/>
    </location>
</feature>
<keyword evidence="1" id="KW-1133">Transmembrane helix</keyword>
<evidence type="ECO:0000313" key="3">
    <source>
        <dbReference type="Proteomes" id="UP000548304"/>
    </source>
</evidence>
<comment type="caution">
    <text evidence="2">The sequence shown here is derived from an EMBL/GenBank/DDBJ whole genome shotgun (WGS) entry which is preliminary data.</text>
</comment>
<feature type="transmembrane region" description="Helical" evidence="1">
    <location>
        <begin position="174"/>
        <end position="197"/>
    </location>
</feature>
<dbReference type="AlphaFoldDB" id="A0A852ZCK1"/>
<sequence>MRTARAPRAAKHTIDLVGDMTLTATRERPRNGERAVAVGVLSVFVGVCVAAETAGLGKLLIIAVVSCLAMVAGAALALRRIVNSSTLTWAYGLAAGAMVASACAFLLPTAIERDATLGGFGIAAGVLAGFTVHLAGAGFGPRTALLDDYVVRLTVHSVAAGFVIGAIYASMPNIGLLLGLSIISHKGPAGYAAALSLHRSGRSIVPVILPACGIGIAAIAVGLLGWPLSPTVTAPVFGVAAGLFLHVALDFLAHLEKSRAAGSPLLAAHATTSALAGAATVVCAWAITGA</sequence>
<feature type="transmembrane region" description="Helical" evidence="1">
    <location>
        <begin position="204"/>
        <end position="226"/>
    </location>
</feature>
<evidence type="ECO:0000256" key="1">
    <source>
        <dbReference type="SAM" id="Phobius"/>
    </source>
</evidence>
<dbReference type="Proteomes" id="UP000548304">
    <property type="component" value="Unassembled WGS sequence"/>
</dbReference>
<feature type="transmembrane region" description="Helical" evidence="1">
    <location>
        <begin position="232"/>
        <end position="253"/>
    </location>
</feature>
<evidence type="ECO:0000313" key="2">
    <source>
        <dbReference type="EMBL" id="NYH80417.1"/>
    </source>
</evidence>
<proteinExistence type="predicted"/>
<keyword evidence="1" id="KW-0472">Membrane</keyword>